<organism evidence="2 3">
    <name type="scientific">Nocardioides zhouii</name>
    <dbReference type="NCBI Taxonomy" id="1168729"/>
    <lineage>
        <taxon>Bacteria</taxon>
        <taxon>Bacillati</taxon>
        <taxon>Actinomycetota</taxon>
        <taxon>Actinomycetes</taxon>
        <taxon>Propionibacteriales</taxon>
        <taxon>Nocardioidaceae</taxon>
        <taxon>Nocardioides</taxon>
    </lineage>
</organism>
<dbReference type="Proteomes" id="UP000291101">
    <property type="component" value="Unassembled WGS sequence"/>
</dbReference>
<keyword evidence="3" id="KW-1185">Reference proteome</keyword>
<name>A0A4V1RNG1_9ACTN</name>
<sequence>MLEQLHYTWAHRGLAGLSGFQPVAASEGIQRSPSMWAFALGLCRFDASANNAPLASRSLGWLTLPRYRCVFVRTPSGRDGYGRPGNFAAHVLVGPRDELTTGAALAFLNHGSMWTGMNPEDEVPPLLPPFELMDTPSQGQSPETPEPAMSPAMARAVMSGLRSVLDEPPPRLLSGLYLLEHRFPGILDDMSVSTYERLPSVTHLVLADRPFLSYFDIIGSGGAVTRADARAQGFEFVDDGWRGDLGVEQTTAAMLSSSAVTTRRLEKSWSGIPRGQHRFGLFRRTARVLALAEAGDRAATSDLRGLLGEAGLVQELVDDSQLRALVARSFIVGDPEVELPLAGVFSALSQDTQIALAEDMARACSRLSPQDLGAATQRAAHLGAGGARLFAAACLQEAPRFATGADKWPRSLVLLALSTLPPDGAWPAGFEERSAAFMSDIARSTAISDATFVRLWHRRMRLGGDGLLQALVASPGRLPGVVRQLGSASTVSVLEPVTDPTTVMDLLITSQVDLGDDITNWASHALADQRPHQRLTELLRLQPQVTSTHRAWSDLALDVFEDVVTEELNDPSRRLLADGRLLELEKGLGFSDADGWRHLLHTLTSEVARMTAMSEAPLEVREDVRAIAATYAIDLVLNRRRPSAGEAYLLDQLDNRGGLTETEGARALLQAGLRGCIAYQRVTPAATAIRNIYHRVALERLPVRRTWNNGTVLSDNELQRRASDIVARSLTMLSGSAKLRGRRAADLFVADCHRIRFHDSDPAQRWFHAFF</sequence>
<dbReference type="InterPro" id="IPR045402">
    <property type="entry name" value="GAP1-N2"/>
</dbReference>
<evidence type="ECO:0000259" key="1">
    <source>
        <dbReference type="Pfam" id="PF20013"/>
    </source>
</evidence>
<dbReference type="EMBL" id="SDWV01000021">
    <property type="protein sequence ID" value="RYC05737.1"/>
    <property type="molecule type" value="Genomic_DNA"/>
</dbReference>
<accession>A0A4V1RNG1</accession>
<proteinExistence type="predicted"/>
<gene>
    <name evidence="2" type="ORF">EUA94_17710</name>
</gene>
<feature type="domain" description="GTPase-associated protein 1 N-terminal" evidence="1">
    <location>
        <begin position="1"/>
        <end position="123"/>
    </location>
</feature>
<reference evidence="2 3" key="1">
    <citation type="submission" date="2019-01" db="EMBL/GenBank/DDBJ databases">
        <title>Novel species of Nocardioides.</title>
        <authorList>
            <person name="Liu Q."/>
            <person name="X Y.-H."/>
        </authorList>
    </citation>
    <scope>NUCLEOTIDE SEQUENCE [LARGE SCALE GENOMIC DNA]</scope>
    <source>
        <strain evidence="2 3">HLT2-9</strain>
    </source>
</reference>
<protein>
    <recommendedName>
        <fullName evidence="1">GTPase-associated protein 1 N-terminal domain-containing protein</fullName>
    </recommendedName>
</protein>
<evidence type="ECO:0000313" key="2">
    <source>
        <dbReference type="EMBL" id="RYC05737.1"/>
    </source>
</evidence>
<evidence type="ECO:0000313" key="3">
    <source>
        <dbReference type="Proteomes" id="UP000291101"/>
    </source>
</evidence>
<dbReference type="Pfam" id="PF20013">
    <property type="entry name" value="GAP1-N2"/>
    <property type="match status" value="1"/>
</dbReference>
<dbReference type="AlphaFoldDB" id="A0A4V1RNG1"/>
<comment type="caution">
    <text evidence="2">The sequence shown here is derived from an EMBL/GenBank/DDBJ whole genome shotgun (WGS) entry which is preliminary data.</text>
</comment>